<feature type="region of interest" description="Disordered" evidence="1">
    <location>
        <begin position="33"/>
        <end position="63"/>
    </location>
</feature>
<gene>
    <name evidence="2" type="ORF">LACBIDRAFT_320781</name>
</gene>
<name>B0CR86_LACBS</name>
<dbReference type="OrthoDB" id="3101480at2759"/>
<dbReference type="KEGG" id="lbc:LACBIDRAFT_320781"/>
<protein>
    <submittedName>
        <fullName evidence="2">Predicted protein</fullName>
    </submittedName>
</protein>
<dbReference type="EMBL" id="DS547091">
    <property type="protein sequence ID" value="EDR15159.1"/>
    <property type="molecule type" value="Genomic_DNA"/>
</dbReference>
<organism evidence="3">
    <name type="scientific">Laccaria bicolor (strain S238N-H82 / ATCC MYA-4686)</name>
    <name type="common">Bicoloured deceiver</name>
    <name type="synonym">Laccaria laccata var. bicolor</name>
    <dbReference type="NCBI Taxonomy" id="486041"/>
    <lineage>
        <taxon>Eukaryota</taxon>
        <taxon>Fungi</taxon>
        <taxon>Dikarya</taxon>
        <taxon>Basidiomycota</taxon>
        <taxon>Agaricomycotina</taxon>
        <taxon>Agaricomycetes</taxon>
        <taxon>Agaricomycetidae</taxon>
        <taxon>Agaricales</taxon>
        <taxon>Agaricineae</taxon>
        <taxon>Hydnangiaceae</taxon>
        <taxon>Laccaria</taxon>
    </lineage>
</organism>
<dbReference type="HOGENOM" id="CLU_943553_0_0_1"/>
<proteinExistence type="predicted"/>
<evidence type="ECO:0000313" key="2">
    <source>
        <dbReference type="EMBL" id="EDR15159.1"/>
    </source>
</evidence>
<evidence type="ECO:0000256" key="1">
    <source>
        <dbReference type="SAM" id="MobiDB-lite"/>
    </source>
</evidence>
<dbReference type="RefSeq" id="XP_001873367.1">
    <property type="nucleotide sequence ID" value="XM_001873332.1"/>
</dbReference>
<dbReference type="InParanoid" id="B0CR86"/>
<accession>B0CR86</accession>
<dbReference type="AlphaFoldDB" id="B0CR86"/>
<keyword evidence="3" id="KW-1185">Reference proteome</keyword>
<reference evidence="2 3" key="1">
    <citation type="journal article" date="2008" name="Nature">
        <title>The genome of Laccaria bicolor provides insights into mycorrhizal symbiosis.</title>
        <authorList>
            <person name="Martin F."/>
            <person name="Aerts A."/>
            <person name="Ahren D."/>
            <person name="Brun A."/>
            <person name="Danchin E.G.J."/>
            <person name="Duchaussoy F."/>
            <person name="Gibon J."/>
            <person name="Kohler A."/>
            <person name="Lindquist E."/>
            <person name="Pereda V."/>
            <person name="Salamov A."/>
            <person name="Shapiro H.J."/>
            <person name="Wuyts J."/>
            <person name="Blaudez D."/>
            <person name="Buee M."/>
            <person name="Brokstein P."/>
            <person name="Canbaeck B."/>
            <person name="Cohen D."/>
            <person name="Courty P.E."/>
            <person name="Coutinho P.M."/>
            <person name="Delaruelle C."/>
            <person name="Detter J.C."/>
            <person name="Deveau A."/>
            <person name="DiFazio S."/>
            <person name="Duplessis S."/>
            <person name="Fraissinet-Tachet L."/>
            <person name="Lucic E."/>
            <person name="Frey-Klett P."/>
            <person name="Fourrey C."/>
            <person name="Feussner I."/>
            <person name="Gay G."/>
            <person name="Grimwood J."/>
            <person name="Hoegger P.J."/>
            <person name="Jain P."/>
            <person name="Kilaru S."/>
            <person name="Labbe J."/>
            <person name="Lin Y.C."/>
            <person name="Legue V."/>
            <person name="Le Tacon F."/>
            <person name="Marmeisse R."/>
            <person name="Melayah D."/>
            <person name="Montanini B."/>
            <person name="Muratet M."/>
            <person name="Nehls U."/>
            <person name="Niculita-Hirzel H."/>
            <person name="Oudot-Le Secq M.P."/>
            <person name="Peter M."/>
            <person name="Quesneville H."/>
            <person name="Rajashekar B."/>
            <person name="Reich M."/>
            <person name="Rouhier N."/>
            <person name="Schmutz J."/>
            <person name="Yin T."/>
            <person name="Chalot M."/>
            <person name="Henrissat B."/>
            <person name="Kuees U."/>
            <person name="Lucas S."/>
            <person name="Van de Peer Y."/>
            <person name="Podila G.K."/>
            <person name="Polle A."/>
            <person name="Pukkila P.J."/>
            <person name="Richardson P.M."/>
            <person name="Rouze P."/>
            <person name="Sanders I.R."/>
            <person name="Stajich J.E."/>
            <person name="Tunlid A."/>
            <person name="Tuskan G."/>
            <person name="Grigoriev I.V."/>
        </authorList>
    </citation>
    <scope>NUCLEOTIDE SEQUENCE [LARGE SCALE GENOMIC DNA]</scope>
    <source>
        <strain evidence="3">S238N-H82 / ATCC MYA-4686</strain>
    </source>
</reference>
<sequence>MTSNTSQWQSTTCSSSTNPNLNIQAWLGNIEQFFDDPNSSSQPGIAGAKPPNARPLQSTSDRSLTPTALYPVTEPQWAASSSSFIPSESDSPPQVATIISPHSPAEVPLVQHTRSHNNFCYSENVPSLYEWVLAPQDGFYFVMVESMTREDVEYNFCAAMDARHLLSLDKSILEAQIALDLLHLQSKFHDLWQLNLSISKSQDASQRILGYCKKKDVKLDFITLECFRPDHAQLNQSKQKKCKALDSVKLASWFNGCNDDAERNVEKLLAVAFGSKEKVIPGAWCENYWYSTSGE</sequence>
<evidence type="ECO:0000313" key="3">
    <source>
        <dbReference type="Proteomes" id="UP000001194"/>
    </source>
</evidence>
<dbReference type="Proteomes" id="UP000001194">
    <property type="component" value="Unassembled WGS sequence"/>
</dbReference>
<dbReference type="GeneID" id="6069339"/>